<evidence type="ECO:0000259" key="1">
    <source>
        <dbReference type="PROSITE" id="PS51035"/>
    </source>
</evidence>
<keyword evidence="3" id="KW-1185">Reference proteome</keyword>
<reference evidence="2 3" key="1">
    <citation type="submission" date="2024-01" db="EMBL/GenBank/DDBJ databases">
        <authorList>
            <consortium name="Genoscope - CEA"/>
            <person name="William W."/>
        </authorList>
    </citation>
    <scope>NUCLEOTIDE SEQUENCE [LARGE SCALE GENOMIC DNA]</scope>
    <source>
        <strain evidence="2 3">29B2s-10</strain>
    </source>
</reference>
<dbReference type="SUPFAM" id="SSF63491">
    <property type="entry name" value="BAG domain"/>
    <property type="match status" value="1"/>
</dbReference>
<dbReference type="SMART" id="SM00264">
    <property type="entry name" value="BAG"/>
    <property type="match status" value="1"/>
</dbReference>
<name>A0ABP0EB91_9ASCO</name>
<proteinExistence type="predicted"/>
<dbReference type="Gene3D" id="1.20.58.120">
    <property type="entry name" value="BAG domain"/>
    <property type="match status" value="1"/>
</dbReference>
<protein>
    <recommendedName>
        <fullName evidence="1">BAG domain-containing protein</fullName>
    </recommendedName>
</protein>
<dbReference type="InterPro" id="IPR003103">
    <property type="entry name" value="BAG_domain"/>
</dbReference>
<feature type="domain" description="BAG" evidence="1">
    <location>
        <begin position="125"/>
        <end position="174"/>
    </location>
</feature>
<sequence length="179" mass="20547">MDQVEDWIRTAKSQVLPSVEQYFTVLKNATLNDLLEDVSHGKITPITVSLSVTAITTVIVLSKVFGSSGASTKSKKKKPKKKLTRAQKANKEIQGILDFVESEYVPQIDEYIADPTSFKKDDRAYRYKYFEEMLLKQLMKLDGVDVAGNDVLRDNRKKVIKFIQDHQKRLDVVKKEFKF</sequence>
<dbReference type="Pfam" id="PF02179">
    <property type="entry name" value="BAG"/>
    <property type="match status" value="1"/>
</dbReference>
<dbReference type="EMBL" id="OZ004254">
    <property type="protein sequence ID" value="CAK7897421.1"/>
    <property type="molecule type" value="Genomic_DNA"/>
</dbReference>
<dbReference type="Proteomes" id="UP001497600">
    <property type="component" value="Chromosome B"/>
</dbReference>
<evidence type="ECO:0000313" key="3">
    <source>
        <dbReference type="Proteomes" id="UP001497600"/>
    </source>
</evidence>
<evidence type="ECO:0000313" key="2">
    <source>
        <dbReference type="EMBL" id="CAK7897421.1"/>
    </source>
</evidence>
<dbReference type="PROSITE" id="PS51035">
    <property type="entry name" value="BAG"/>
    <property type="match status" value="1"/>
</dbReference>
<gene>
    <name evidence="2" type="ORF">CAAN4_B09692</name>
</gene>
<organism evidence="2 3">
    <name type="scientific">[Candida] anglica</name>
    <dbReference type="NCBI Taxonomy" id="148631"/>
    <lineage>
        <taxon>Eukaryota</taxon>
        <taxon>Fungi</taxon>
        <taxon>Dikarya</taxon>
        <taxon>Ascomycota</taxon>
        <taxon>Saccharomycotina</taxon>
        <taxon>Pichiomycetes</taxon>
        <taxon>Debaryomycetaceae</taxon>
        <taxon>Kurtzmaniella</taxon>
    </lineage>
</organism>
<dbReference type="InterPro" id="IPR036533">
    <property type="entry name" value="BAG_dom_sf"/>
</dbReference>
<accession>A0ABP0EB91</accession>